<feature type="region of interest" description="Disordered" evidence="1">
    <location>
        <begin position="85"/>
        <end position="120"/>
    </location>
</feature>
<evidence type="ECO:0000256" key="1">
    <source>
        <dbReference type="SAM" id="MobiDB-lite"/>
    </source>
</evidence>
<protein>
    <submittedName>
        <fullName evidence="2">Uncharacterized protein</fullName>
    </submittedName>
</protein>
<accession>A0A4Z2II60</accession>
<sequence>MGYQLLLIPNEGLLESFKKEELLKLADRYGVELSKKLSKADMLFTLKGRLVEEKVLPVLVTFSKNKNRTPNSRMMRGGKALGYFGQYGGSARPRSEGLTPYQGEKSDSGDNDCSALGGTN</sequence>
<keyword evidence="3" id="KW-1185">Reference proteome</keyword>
<evidence type="ECO:0000313" key="3">
    <source>
        <dbReference type="Proteomes" id="UP000314294"/>
    </source>
</evidence>
<reference evidence="2 3" key="1">
    <citation type="submission" date="2019-03" db="EMBL/GenBank/DDBJ databases">
        <title>First draft genome of Liparis tanakae, snailfish: a comprehensive survey of snailfish specific genes.</title>
        <authorList>
            <person name="Kim W."/>
            <person name="Song I."/>
            <person name="Jeong J.-H."/>
            <person name="Kim D."/>
            <person name="Kim S."/>
            <person name="Ryu S."/>
            <person name="Song J.Y."/>
            <person name="Lee S.K."/>
        </authorList>
    </citation>
    <scope>NUCLEOTIDE SEQUENCE [LARGE SCALE GENOMIC DNA]</scope>
    <source>
        <tissue evidence="2">Muscle</tissue>
    </source>
</reference>
<gene>
    <name evidence="2" type="ORF">EYF80_012603</name>
</gene>
<comment type="caution">
    <text evidence="2">The sequence shown here is derived from an EMBL/GenBank/DDBJ whole genome shotgun (WGS) entry which is preliminary data.</text>
</comment>
<dbReference type="AlphaFoldDB" id="A0A4Z2II60"/>
<evidence type="ECO:0000313" key="2">
    <source>
        <dbReference type="EMBL" id="TNN77134.1"/>
    </source>
</evidence>
<name>A0A4Z2II60_9TELE</name>
<dbReference type="Proteomes" id="UP000314294">
    <property type="component" value="Unassembled WGS sequence"/>
</dbReference>
<proteinExistence type="predicted"/>
<organism evidence="2 3">
    <name type="scientific">Liparis tanakae</name>
    <name type="common">Tanaka's snailfish</name>
    <dbReference type="NCBI Taxonomy" id="230148"/>
    <lineage>
        <taxon>Eukaryota</taxon>
        <taxon>Metazoa</taxon>
        <taxon>Chordata</taxon>
        <taxon>Craniata</taxon>
        <taxon>Vertebrata</taxon>
        <taxon>Euteleostomi</taxon>
        <taxon>Actinopterygii</taxon>
        <taxon>Neopterygii</taxon>
        <taxon>Teleostei</taxon>
        <taxon>Neoteleostei</taxon>
        <taxon>Acanthomorphata</taxon>
        <taxon>Eupercaria</taxon>
        <taxon>Perciformes</taxon>
        <taxon>Cottioidei</taxon>
        <taxon>Cottales</taxon>
        <taxon>Liparidae</taxon>
        <taxon>Liparis</taxon>
    </lineage>
</organism>
<dbReference type="EMBL" id="SRLO01000086">
    <property type="protein sequence ID" value="TNN77134.1"/>
    <property type="molecule type" value="Genomic_DNA"/>
</dbReference>